<name>A0A0E3KPR3_METTT</name>
<accession>A0A0E3KPR3</accession>
<dbReference type="KEGG" id="mthr:MSTHT_1460"/>
<protein>
    <recommendedName>
        <fullName evidence="3">DUF3303 domain-containing protein</fullName>
    </recommendedName>
</protein>
<dbReference type="HOGENOM" id="CLU_189624_0_0_2"/>
<dbReference type="Pfam" id="PF11746">
    <property type="entry name" value="DUF3303"/>
    <property type="match status" value="1"/>
</dbReference>
<gene>
    <name evidence="1" type="ORF">MSTHT_1460</name>
</gene>
<dbReference type="GeneID" id="24848407"/>
<sequence length="91" mass="10637">MLFMDVSTWDPSNRDKILEHFKKLEIPEGIDVINQWIDLSGNRYYILYEAESAEAYGAFNLPWSDICVIDSVPVMEASEFMQLLPKYQKKT</sequence>
<evidence type="ECO:0000313" key="1">
    <source>
        <dbReference type="EMBL" id="AKB13218.1"/>
    </source>
</evidence>
<proteinExistence type="predicted"/>
<evidence type="ECO:0000313" key="2">
    <source>
        <dbReference type="Proteomes" id="UP000066529"/>
    </source>
</evidence>
<dbReference type="OrthoDB" id="104545at2157"/>
<dbReference type="RefSeq" id="WP_048167276.1">
    <property type="nucleotide sequence ID" value="NZ_CP009501.1"/>
</dbReference>
<dbReference type="InterPro" id="IPR021734">
    <property type="entry name" value="DUF3303"/>
</dbReference>
<evidence type="ECO:0008006" key="3">
    <source>
        <dbReference type="Google" id="ProtNLM"/>
    </source>
</evidence>
<reference evidence="1 2" key="1">
    <citation type="submission" date="2014-07" db="EMBL/GenBank/DDBJ databases">
        <title>Methanogenic archaea and the global carbon cycle.</title>
        <authorList>
            <person name="Henriksen J.R."/>
            <person name="Luke J."/>
            <person name="Reinhart S."/>
            <person name="Benedict M.N."/>
            <person name="Youngblut N.D."/>
            <person name="Metcalf M.E."/>
            <person name="Whitaker R.J."/>
            <person name="Metcalf W.W."/>
        </authorList>
    </citation>
    <scope>NUCLEOTIDE SEQUENCE [LARGE SCALE GENOMIC DNA]</scope>
    <source>
        <strain evidence="2">ATCC 43570 / DSM 1825 / OCM 12 / VKM B-1830 / TM-1</strain>
    </source>
</reference>
<organism evidence="1 2">
    <name type="scientific">Methanosarcina thermophila (strain ATCC 43570 / DSM 1825 / OCM 12 / VKM B-1830 / TM-1)</name>
    <dbReference type="NCBI Taxonomy" id="523844"/>
    <lineage>
        <taxon>Archaea</taxon>
        <taxon>Methanobacteriati</taxon>
        <taxon>Methanobacteriota</taxon>
        <taxon>Stenosarchaea group</taxon>
        <taxon>Methanomicrobia</taxon>
        <taxon>Methanosarcinales</taxon>
        <taxon>Methanosarcinaceae</taxon>
        <taxon>Methanosarcina</taxon>
    </lineage>
</organism>
<dbReference type="PATRIC" id="fig|523844.20.peg.1831"/>
<dbReference type="AlphaFoldDB" id="A0A0E3KPR3"/>
<dbReference type="Proteomes" id="UP000066529">
    <property type="component" value="Chromosome"/>
</dbReference>
<dbReference type="EMBL" id="CP009501">
    <property type="protein sequence ID" value="AKB13218.1"/>
    <property type="molecule type" value="Genomic_DNA"/>
</dbReference>